<evidence type="ECO:0000313" key="3">
    <source>
        <dbReference type="EMBL" id="ELK36788.1"/>
    </source>
</evidence>
<feature type="region of interest" description="Disordered" evidence="2">
    <location>
        <begin position="698"/>
        <end position="719"/>
    </location>
</feature>
<dbReference type="InterPro" id="IPR039586">
    <property type="entry name" value="CFAP46"/>
</dbReference>
<feature type="coiled-coil region" evidence="1">
    <location>
        <begin position="1606"/>
        <end position="1633"/>
    </location>
</feature>
<evidence type="ECO:0008006" key="5">
    <source>
        <dbReference type="Google" id="ProtNLM"/>
    </source>
</evidence>
<dbReference type="PANTHER" id="PTHR15977:SF15">
    <property type="entry name" value="CILIA- AND FLAGELLA-ASSOCIATED PROTEIN 46"/>
    <property type="match status" value="1"/>
</dbReference>
<keyword evidence="4" id="KW-1185">Reference proteome</keyword>
<feature type="region of interest" description="Disordered" evidence="2">
    <location>
        <begin position="1256"/>
        <end position="1311"/>
    </location>
</feature>
<accession>L5MGC5</accession>
<gene>
    <name evidence="3" type="ORF">MDA_GLEAN10021258</name>
</gene>
<dbReference type="InterPro" id="IPR019734">
    <property type="entry name" value="TPR_rpt"/>
</dbReference>
<dbReference type="Gene3D" id="1.25.40.10">
    <property type="entry name" value="Tetratricopeptide repeat domain"/>
    <property type="match status" value="1"/>
</dbReference>
<sequence length="1866" mass="210762">MDLVITQELARAESHQDAASLKRAYELIKSANLGKSEFDPTESFSPDLFVLCAEQALKGDLELRLVFLGRRQRPGGVLLQMGQPEVSEDCIQMYFKAKGPVTHFLGRAHLCRAQLCAPKSTENLEEFENCVTQYMKAINFAKGEPRYYFLVYNASVLYWQMVRPFLKPGYYQYVIPSLSQIVSVLNLTEEEDKDWQAELMLELLECYLQAGRKEEAAKLCPTAAPFIKEHAPHRYQQMFSVMVRHELMDEHQLQEEKKRSINLAITFHINFLKQKLDKNDLPEDANKILKSTYKQLDLYNHQSPPSTEEEKFFLLFELAHLSLTLKCEDVAVSCLSDLKDIVSKDPGKLIEIECLEYELEALRLESKIKIYIRVAVETQLNIIQRLEVVLQRAIRLGDPQVIHVVCTTQWNLCLPLLQHNLRHHLRKPLTNIAEILEKMDSLMVLLRCQVHMEMARIEEGEDRLEPAMEHLQKAMRLDGQGLYQEKLKMAFNRLRLCSMLYQSPERAEDKAIMAIEQAKKAMPKDSVRKKRALLVNAGLALAPDTFQIVLDSENETKVSIGRNRGRFTVLYAKARHHILSVEKAAGHVRRLGSENEKERVLIWAELAKVARKQGVWDVCRTASRFCLLYDSVKVKKMARAKKGRKKRGADGSLDAKAHSQVLLQRPGSPSLLRKFAEVGFISPEATVHLLQSEGVELNDHPKPTENLSQHPTGYVLESPEENSEWNTYKSWIESLSQYAMNSWLRSAEIGQEIQEAWIVQNAMVYVLNHNHHLIMAGRQKELVDALYHLLTIVKAVGHNGDSLTLAMLCNALARGLIISWIPTQVCEFALTLTNGTVPEEVVPIEARQQLIATWVKAKQLLQQQIGTRLGTEEQGTNEDISAMTRILVALEMYSCNGLGLMDFTVPSLANLLKMVSECNWTDPLVQLQTLARLSHFAYTAHDHEVTMVCSQKAIQMGIKYLRMLNPVQAQLVAEMLSASSCIQGKSIMENLKGRKQLRLSASTAFFESVRFGGMAQSSALVMLAARHYWNTQLPLLSSAANRKKARHIIQRIINIINKTETKTQEKGDVQLLHQWPTADLQSGGTSQGSFLPEADDDLSLRAALYGLLFHCHADHEDWEGGLKVLDEAVQILPRTAHRHLIFKHMVLVKAKLGQNFTMEIQKFKDESEDYLAHMWHRLALNSKNVYGELTCYQNAIQALQVWPRAVLEKPESAWHKVDYIMEFSEWLYYQQFPIEDVTFHLNWAIDILLGMKPSRDTPEPALRPGTAPGHAVPPAVPSGSESRPSGEQGHDLEPAPGHPQGEPPFMQEAPESLGPEHLGTVFLEKLQNVRQLEALARAHILLALLGTPSAAGYQDYCLMAYSFLRHIWQIHTPLSSKEVEEPPASVEAWASYFCPEEVVAFFRQDRSSFTVNISSIQRPTYTLYFLDHLVKALQKMSLHELTIPVLQLGVLISACVVDSKSLKDLYHLRLALVCSDLKLREAAALHEDTVGQVYIGDSEQSSCRKEIALRKEKTREPLLEESLLTLTEPLPAVPPGEIRPLVAKDQILKMNGETGRGLEGTSFPLLWTLKAEVLLDMDSYQPARLLLSEAQQAFQELKDPCAEARCLQLLAQLANKEKNYSQARKMIELAQRLGGGEEFWYQSTLTLADTLLSTEKEGKEVMVCQLFQRLIEVFKVLKRQRPNRAPVLEFMTTDLEARSLNLRIQVAQESVGSESSEFPFLLSELYDQLLEIEEKFVNCGYKENCVDIKLERGKIKRLCAQMERDEDQRTAYYLEAYDVAQSAVAEEEELLHSVQSLLALQDVSVCPGPGATTGLTLWSPGEEAACTAHAPCGHRGELTQGRLPGAPGMQLGFRESGVVGGRGCGV</sequence>
<name>L5MGC5_MYODS</name>
<dbReference type="Pfam" id="PF25439">
    <property type="entry name" value="TPR_CFAP46_N"/>
    <property type="match status" value="2"/>
</dbReference>
<dbReference type="eggNOG" id="ENOG502QS2Z">
    <property type="taxonomic scope" value="Eukaryota"/>
</dbReference>
<dbReference type="EMBL" id="KB101169">
    <property type="protein sequence ID" value="ELK36788.1"/>
    <property type="molecule type" value="Genomic_DNA"/>
</dbReference>
<evidence type="ECO:0000313" key="4">
    <source>
        <dbReference type="Proteomes" id="UP000010556"/>
    </source>
</evidence>
<dbReference type="SUPFAM" id="SSF48452">
    <property type="entry name" value="TPR-like"/>
    <property type="match status" value="1"/>
</dbReference>
<dbReference type="InterPro" id="IPR011990">
    <property type="entry name" value="TPR-like_helical_dom_sf"/>
</dbReference>
<proteinExistence type="predicted"/>
<dbReference type="SMART" id="SM00028">
    <property type="entry name" value="TPR"/>
    <property type="match status" value="4"/>
</dbReference>
<organism evidence="3 4">
    <name type="scientific">Myotis davidii</name>
    <name type="common">David's myotis</name>
    <dbReference type="NCBI Taxonomy" id="225400"/>
    <lineage>
        <taxon>Eukaryota</taxon>
        <taxon>Metazoa</taxon>
        <taxon>Chordata</taxon>
        <taxon>Craniata</taxon>
        <taxon>Vertebrata</taxon>
        <taxon>Euteleostomi</taxon>
        <taxon>Mammalia</taxon>
        <taxon>Eutheria</taxon>
        <taxon>Laurasiatheria</taxon>
        <taxon>Chiroptera</taxon>
        <taxon>Yangochiroptera</taxon>
        <taxon>Vespertilionidae</taxon>
        <taxon>Myotis</taxon>
    </lineage>
</organism>
<dbReference type="Proteomes" id="UP000010556">
    <property type="component" value="Unassembled WGS sequence"/>
</dbReference>
<dbReference type="GO" id="GO:0035082">
    <property type="term" value="P:axoneme assembly"/>
    <property type="evidence" value="ECO:0007669"/>
    <property type="project" value="InterPro"/>
</dbReference>
<reference evidence="4" key="1">
    <citation type="journal article" date="2013" name="Science">
        <title>Comparative analysis of bat genomes provides insight into the evolution of flight and immunity.</title>
        <authorList>
            <person name="Zhang G."/>
            <person name="Cowled C."/>
            <person name="Shi Z."/>
            <person name="Huang Z."/>
            <person name="Bishop-Lilly K.A."/>
            <person name="Fang X."/>
            <person name="Wynne J.W."/>
            <person name="Xiong Z."/>
            <person name="Baker M.L."/>
            <person name="Zhao W."/>
            <person name="Tachedjian M."/>
            <person name="Zhu Y."/>
            <person name="Zhou P."/>
            <person name="Jiang X."/>
            <person name="Ng J."/>
            <person name="Yang L."/>
            <person name="Wu L."/>
            <person name="Xiao J."/>
            <person name="Feng Y."/>
            <person name="Chen Y."/>
            <person name="Sun X."/>
            <person name="Zhang Y."/>
            <person name="Marsh G.A."/>
            <person name="Crameri G."/>
            <person name="Broder C.C."/>
            <person name="Frey K.G."/>
            <person name="Wang L.F."/>
            <person name="Wang J."/>
        </authorList>
    </citation>
    <scope>NUCLEOTIDE SEQUENCE [LARGE SCALE GENOMIC DNA]</scope>
</reference>
<evidence type="ECO:0000256" key="1">
    <source>
        <dbReference type="SAM" id="Coils"/>
    </source>
</evidence>
<dbReference type="GO" id="GO:0060294">
    <property type="term" value="P:cilium movement involved in cell motility"/>
    <property type="evidence" value="ECO:0007669"/>
    <property type="project" value="InterPro"/>
</dbReference>
<evidence type="ECO:0000256" key="2">
    <source>
        <dbReference type="SAM" id="MobiDB-lite"/>
    </source>
</evidence>
<dbReference type="PANTHER" id="PTHR15977">
    <property type="entry name" value="CILIA- AND FLAGELLA-ASSOCIATED PROTEIN 46"/>
    <property type="match status" value="1"/>
</dbReference>
<keyword evidence="1" id="KW-0175">Coiled coil</keyword>
<protein>
    <recommendedName>
        <fullName evidence="5">Cilia- and flagella-associated protein 46</fullName>
    </recommendedName>
</protein>
<dbReference type="InterPro" id="IPR057466">
    <property type="entry name" value="CFAP46_TPR"/>
</dbReference>